<dbReference type="InterPro" id="IPR051018">
    <property type="entry name" value="Bacteriophage_GH24"/>
</dbReference>
<accession>A0AA91DGQ1</accession>
<evidence type="ECO:0000256" key="5">
    <source>
        <dbReference type="ARBA" id="ARBA00023200"/>
    </source>
</evidence>
<name>A0AA91DGQ1_VARPD</name>
<dbReference type="Pfam" id="PF00959">
    <property type="entry name" value="Phage_lysozyme"/>
    <property type="match status" value="1"/>
</dbReference>
<comment type="similarity">
    <text evidence="7">Belongs to the glycosyl hydrolase 24 family.</text>
</comment>
<dbReference type="InterPro" id="IPR023346">
    <property type="entry name" value="Lysozyme-like_dom_sf"/>
</dbReference>
<dbReference type="GO" id="GO:0031640">
    <property type="term" value="P:killing of cells of another organism"/>
    <property type="evidence" value="ECO:0007669"/>
    <property type="project" value="UniProtKB-KW"/>
</dbReference>
<keyword evidence="3 7" id="KW-0081">Bacteriolytic enzyme</keyword>
<dbReference type="SUPFAM" id="SSF53955">
    <property type="entry name" value="Lysozyme-like"/>
    <property type="match status" value="1"/>
</dbReference>
<keyword evidence="2 7" id="KW-0929">Antimicrobial</keyword>
<dbReference type="PANTHER" id="PTHR38107:SF3">
    <property type="entry name" value="LYSOZYME RRRD-RELATED"/>
    <property type="match status" value="1"/>
</dbReference>
<dbReference type="GO" id="GO:0016998">
    <property type="term" value="P:cell wall macromolecule catabolic process"/>
    <property type="evidence" value="ECO:0007669"/>
    <property type="project" value="InterPro"/>
</dbReference>
<dbReference type="InterPro" id="IPR034690">
    <property type="entry name" value="Endolysin_T4_type"/>
</dbReference>
<evidence type="ECO:0000256" key="2">
    <source>
        <dbReference type="ARBA" id="ARBA00022529"/>
    </source>
</evidence>
<dbReference type="GO" id="GO:0009253">
    <property type="term" value="P:peptidoglycan catabolic process"/>
    <property type="evidence" value="ECO:0007669"/>
    <property type="project" value="InterPro"/>
</dbReference>
<dbReference type="HAMAP" id="MF_04110">
    <property type="entry name" value="ENDOLYSIN_T4"/>
    <property type="match status" value="1"/>
</dbReference>
<evidence type="ECO:0000313" key="8">
    <source>
        <dbReference type="EMBL" id="OAK55053.1"/>
    </source>
</evidence>
<dbReference type="PANTHER" id="PTHR38107">
    <property type="match status" value="1"/>
</dbReference>
<evidence type="ECO:0000256" key="1">
    <source>
        <dbReference type="ARBA" id="ARBA00000632"/>
    </source>
</evidence>
<comment type="catalytic activity">
    <reaction evidence="1 7">
        <text>Hydrolysis of (1-&gt;4)-beta-linkages between N-acetylmuramic acid and N-acetyl-D-glucosamine residues in a peptidoglycan and between N-acetyl-D-glucosamine residues in chitodextrins.</text>
        <dbReference type="EC" id="3.2.1.17"/>
    </reaction>
</comment>
<evidence type="ECO:0000256" key="3">
    <source>
        <dbReference type="ARBA" id="ARBA00022638"/>
    </source>
</evidence>
<comment type="caution">
    <text evidence="8">The sequence shown here is derived from an EMBL/GenBank/DDBJ whole genome shotgun (WGS) entry which is preliminary data.</text>
</comment>
<protein>
    <recommendedName>
        <fullName evidence="7">Lysozyme</fullName>
        <ecNumber evidence="7">3.2.1.17</ecNumber>
    </recommendedName>
</protein>
<dbReference type="AlphaFoldDB" id="A0AA91DGQ1"/>
<evidence type="ECO:0000256" key="4">
    <source>
        <dbReference type="ARBA" id="ARBA00022801"/>
    </source>
</evidence>
<dbReference type="Gene3D" id="1.10.530.40">
    <property type="match status" value="1"/>
</dbReference>
<dbReference type="CDD" id="cd00737">
    <property type="entry name" value="lyz_endolysin_autolysin"/>
    <property type="match status" value="1"/>
</dbReference>
<dbReference type="GO" id="GO:0003796">
    <property type="term" value="F:lysozyme activity"/>
    <property type="evidence" value="ECO:0007669"/>
    <property type="project" value="UniProtKB-EC"/>
</dbReference>
<keyword evidence="6 7" id="KW-0326">Glycosidase</keyword>
<organism evidence="8 9">
    <name type="scientific">Variovorax paradoxus</name>
    <dbReference type="NCBI Taxonomy" id="34073"/>
    <lineage>
        <taxon>Bacteria</taxon>
        <taxon>Pseudomonadati</taxon>
        <taxon>Pseudomonadota</taxon>
        <taxon>Betaproteobacteria</taxon>
        <taxon>Burkholderiales</taxon>
        <taxon>Comamonadaceae</taxon>
        <taxon>Variovorax</taxon>
    </lineage>
</organism>
<dbReference type="EMBL" id="LVHG01000106">
    <property type="protein sequence ID" value="OAK55053.1"/>
    <property type="molecule type" value="Genomic_DNA"/>
</dbReference>
<evidence type="ECO:0000256" key="6">
    <source>
        <dbReference type="ARBA" id="ARBA00023295"/>
    </source>
</evidence>
<proteinExistence type="inferred from homology"/>
<gene>
    <name evidence="8" type="ORF">A3K87_04455</name>
</gene>
<dbReference type="GO" id="GO:0042742">
    <property type="term" value="P:defense response to bacterium"/>
    <property type="evidence" value="ECO:0007669"/>
    <property type="project" value="UniProtKB-KW"/>
</dbReference>
<keyword evidence="5" id="KW-1035">Host cytoplasm</keyword>
<keyword evidence="4 7" id="KW-0378">Hydrolase</keyword>
<dbReference type="InterPro" id="IPR002196">
    <property type="entry name" value="Glyco_hydro_24"/>
</dbReference>
<dbReference type="Proteomes" id="UP000077852">
    <property type="component" value="Unassembled WGS sequence"/>
</dbReference>
<evidence type="ECO:0000313" key="9">
    <source>
        <dbReference type="Proteomes" id="UP000077852"/>
    </source>
</evidence>
<reference evidence="8 9" key="1">
    <citation type="submission" date="2016-03" db="EMBL/GenBank/DDBJ databases">
        <title>Genome sequence of Variovorax paradoxus KB5.</title>
        <authorList>
            <person name="Jeong H."/>
            <person name="Hong C.E."/>
            <person name="Jo S.H."/>
            <person name="Park J.M."/>
        </authorList>
    </citation>
    <scope>NUCLEOTIDE SEQUENCE [LARGE SCALE GENOMIC DNA]</scope>
    <source>
        <strain evidence="8 9">KB5</strain>
    </source>
</reference>
<dbReference type="InterPro" id="IPR033907">
    <property type="entry name" value="Endolysin_autolysin"/>
</dbReference>
<evidence type="ECO:0000256" key="7">
    <source>
        <dbReference type="RuleBase" id="RU003788"/>
    </source>
</evidence>
<sequence>MSPDGHAVAHYFEQCRLRAYPDPGSPLFKALRTAGVDPYQLREVPQAQAGLSGKPWTIGWGDASPDVVPGMVISQADADRRYARRMAGEFEPAVRRACQINLTQRQFDALVSIFYNAGVDALSKSTLVRLLNAGDVAGAAAQFPRWNMSGGAVLKGLQRRREAERLLFLGMDPQAAIVAGVAKFP</sequence>
<dbReference type="InterPro" id="IPR023347">
    <property type="entry name" value="Lysozyme_dom_sf"/>
</dbReference>
<dbReference type="EC" id="3.2.1.17" evidence="7"/>